<dbReference type="InterPro" id="IPR005650">
    <property type="entry name" value="BlaI_family"/>
</dbReference>
<keyword evidence="2" id="KW-0805">Transcription regulation</keyword>
<dbReference type="GO" id="GO:0003677">
    <property type="term" value="F:DNA binding"/>
    <property type="evidence" value="ECO:0007669"/>
    <property type="project" value="UniProtKB-KW"/>
</dbReference>
<dbReference type="Pfam" id="PF03965">
    <property type="entry name" value="Penicillinase_R"/>
    <property type="match status" value="1"/>
</dbReference>
<proteinExistence type="inferred from homology"/>
<evidence type="ECO:0000256" key="4">
    <source>
        <dbReference type="ARBA" id="ARBA00023163"/>
    </source>
</evidence>
<evidence type="ECO:0000256" key="3">
    <source>
        <dbReference type="ARBA" id="ARBA00023125"/>
    </source>
</evidence>
<dbReference type="RefSeq" id="WP_274492767.1">
    <property type="nucleotide sequence ID" value="NZ_CP118166.1"/>
</dbReference>
<dbReference type="InterPro" id="IPR036388">
    <property type="entry name" value="WH-like_DNA-bd_sf"/>
</dbReference>
<keyword evidence="6" id="KW-1185">Reference proteome</keyword>
<organism evidence="5 6">
    <name type="scientific">Hyphococcus flavus</name>
    <dbReference type="NCBI Taxonomy" id="1866326"/>
    <lineage>
        <taxon>Bacteria</taxon>
        <taxon>Pseudomonadati</taxon>
        <taxon>Pseudomonadota</taxon>
        <taxon>Alphaproteobacteria</taxon>
        <taxon>Parvularculales</taxon>
        <taxon>Parvularculaceae</taxon>
        <taxon>Hyphococcus</taxon>
    </lineage>
</organism>
<dbReference type="KEGG" id="hfl:PUV54_13375"/>
<name>A0AAE9ZII4_9PROT</name>
<dbReference type="GO" id="GO:0045892">
    <property type="term" value="P:negative regulation of DNA-templated transcription"/>
    <property type="evidence" value="ECO:0007669"/>
    <property type="project" value="InterPro"/>
</dbReference>
<reference evidence="5" key="1">
    <citation type="submission" date="2023-02" db="EMBL/GenBank/DDBJ databases">
        <title>Genome sequence of Hyphococcus flavus.</title>
        <authorList>
            <person name="Rong J.-C."/>
            <person name="Zhao Q."/>
            <person name="Yi M."/>
            <person name="Wu J.-Y."/>
        </authorList>
    </citation>
    <scope>NUCLEOTIDE SEQUENCE</scope>
    <source>
        <strain evidence="5">MCCC 1K03223</strain>
    </source>
</reference>
<dbReference type="Proteomes" id="UP001214043">
    <property type="component" value="Chromosome"/>
</dbReference>
<comment type="similarity">
    <text evidence="1">Belongs to the BlaI transcriptional regulatory family.</text>
</comment>
<dbReference type="AlphaFoldDB" id="A0AAE9ZII4"/>
<protein>
    <submittedName>
        <fullName evidence="5">BlaI/MecI/CopY family transcriptional regulator</fullName>
    </submittedName>
</protein>
<gene>
    <name evidence="5" type="ORF">PUV54_13375</name>
</gene>
<dbReference type="Gene3D" id="1.10.10.10">
    <property type="entry name" value="Winged helix-like DNA-binding domain superfamily/Winged helix DNA-binding domain"/>
    <property type="match status" value="1"/>
</dbReference>
<dbReference type="InterPro" id="IPR036390">
    <property type="entry name" value="WH_DNA-bd_sf"/>
</dbReference>
<dbReference type="SUPFAM" id="SSF46785">
    <property type="entry name" value="Winged helix' DNA-binding domain"/>
    <property type="match status" value="1"/>
</dbReference>
<evidence type="ECO:0000313" key="5">
    <source>
        <dbReference type="EMBL" id="WDI30945.1"/>
    </source>
</evidence>
<evidence type="ECO:0000256" key="1">
    <source>
        <dbReference type="ARBA" id="ARBA00011046"/>
    </source>
</evidence>
<evidence type="ECO:0000313" key="6">
    <source>
        <dbReference type="Proteomes" id="UP001214043"/>
    </source>
</evidence>
<accession>A0AAE9ZII4</accession>
<keyword evidence="3" id="KW-0238">DNA-binding</keyword>
<dbReference type="EMBL" id="CP118166">
    <property type="protein sequence ID" value="WDI30945.1"/>
    <property type="molecule type" value="Genomic_DNA"/>
</dbReference>
<sequence length="125" mass="13953">MAKQITSAEFQVMDILWEQAPMAAADIADRLAAETGWSLKTVKTLLSRLVDKGAITHKPDGRRYLYRPKVSRAAYEKRETRKLADQLFGGRAAPLVAHLADGDGLSKDDMRALEDLIKELKRDAD</sequence>
<keyword evidence="4" id="KW-0804">Transcription</keyword>
<dbReference type="Gene3D" id="1.10.4040.10">
    <property type="entry name" value="Penicillinase repressor domain"/>
    <property type="match status" value="1"/>
</dbReference>
<evidence type="ECO:0000256" key="2">
    <source>
        <dbReference type="ARBA" id="ARBA00023015"/>
    </source>
</evidence>
<dbReference type="PIRSF" id="PIRSF019455">
    <property type="entry name" value="CopR_AtkY"/>
    <property type="match status" value="1"/>
</dbReference>